<name>A0A6M4G856_SPHYA</name>
<proteinExistence type="predicted"/>
<reference evidence="1 2" key="1">
    <citation type="submission" date="2020-04" db="EMBL/GenBank/DDBJ databases">
        <title>The Whole Genome Analysis of High salt-tolerant Sphingobium yanoikuyae YC-XJ2 with Aryl organophosphorus flame retardants (aryl-OPFRs)-degrading capacity and characteristics of Related phosphotriesterase.</title>
        <authorList>
            <person name="Li X."/>
        </authorList>
    </citation>
    <scope>NUCLEOTIDE SEQUENCE [LARGE SCALE GENOMIC DNA]</scope>
    <source>
        <strain evidence="1 2">YC-XJ2</strain>
    </source>
</reference>
<dbReference type="RefSeq" id="WP_169861609.1">
    <property type="nucleotide sequence ID" value="NZ_CP053021.1"/>
</dbReference>
<dbReference type="EMBL" id="CP053021">
    <property type="protein sequence ID" value="QJR03482.1"/>
    <property type="molecule type" value="Genomic_DNA"/>
</dbReference>
<organism evidence="1 2">
    <name type="scientific">Sphingobium yanoikuyae</name>
    <name type="common">Sphingomonas yanoikuyae</name>
    <dbReference type="NCBI Taxonomy" id="13690"/>
    <lineage>
        <taxon>Bacteria</taxon>
        <taxon>Pseudomonadati</taxon>
        <taxon>Pseudomonadota</taxon>
        <taxon>Alphaproteobacteria</taxon>
        <taxon>Sphingomonadales</taxon>
        <taxon>Sphingomonadaceae</taxon>
        <taxon>Sphingobium</taxon>
    </lineage>
</organism>
<evidence type="ECO:0000313" key="1">
    <source>
        <dbReference type="EMBL" id="QJR03482.1"/>
    </source>
</evidence>
<dbReference type="Proteomes" id="UP000502611">
    <property type="component" value="Chromosome"/>
</dbReference>
<sequence length="61" mass="6875">MTVKFLRDFDYRETDYKTIAYLAGYAGEVDYECAIRAVEAGAAELDDPHEMLPPIGEQEDA</sequence>
<evidence type="ECO:0000313" key="2">
    <source>
        <dbReference type="Proteomes" id="UP000502611"/>
    </source>
</evidence>
<accession>A0A6M4G856</accession>
<gene>
    <name evidence="1" type="ORF">HH800_15630</name>
</gene>
<dbReference type="AlphaFoldDB" id="A0A6M4G856"/>
<protein>
    <submittedName>
        <fullName evidence="1">Uncharacterized protein</fullName>
    </submittedName>
</protein>